<reference evidence="3" key="1">
    <citation type="submission" date="2020-01" db="EMBL/GenBank/DDBJ databases">
        <title>Draft genome sequence of the Termite Coptotermes fromosanus.</title>
        <authorList>
            <person name="Itakura S."/>
            <person name="Yosikawa Y."/>
            <person name="Umezawa K."/>
        </authorList>
    </citation>
    <scope>NUCLEOTIDE SEQUENCE [LARGE SCALE GENOMIC DNA]</scope>
</reference>
<dbReference type="Proteomes" id="UP000502823">
    <property type="component" value="Unassembled WGS sequence"/>
</dbReference>
<dbReference type="AlphaFoldDB" id="A0A6L2Q5T0"/>
<dbReference type="InParanoid" id="A0A6L2Q5T0"/>
<dbReference type="EMBL" id="BLKM01001502">
    <property type="protein sequence ID" value="GFG40086.1"/>
    <property type="molecule type" value="Genomic_DNA"/>
</dbReference>
<evidence type="ECO:0000313" key="3">
    <source>
        <dbReference type="Proteomes" id="UP000502823"/>
    </source>
</evidence>
<dbReference type="Pfam" id="PF00078">
    <property type="entry name" value="RVT_1"/>
    <property type="match status" value="1"/>
</dbReference>
<accession>A0A6L2Q5T0</accession>
<sequence length="146" mass="16929">MKASGIDYIPMELWKDGGKALYIRLGNPLLATASKIYAAILKDKLEITAEEKIEEEQFGFRKGRSHIYTVFAIKRLMENRKEFNCALYMLFLGYEKAYDRVNTQNLWKFVENYGVPKNLLNLIQSIYEITTIKIKLDAGKTTEAFE</sequence>
<dbReference type="PANTHER" id="PTHR47027">
    <property type="entry name" value="REVERSE TRANSCRIPTASE DOMAIN-CONTAINING PROTEIN"/>
    <property type="match status" value="1"/>
</dbReference>
<keyword evidence="3" id="KW-1185">Reference proteome</keyword>
<dbReference type="PANTHER" id="PTHR47027:SF20">
    <property type="entry name" value="REVERSE TRANSCRIPTASE-LIKE PROTEIN WITH RNA-DIRECTED DNA POLYMERASE DOMAIN"/>
    <property type="match status" value="1"/>
</dbReference>
<evidence type="ECO:0000259" key="1">
    <source>
        <dbReference type="Pfam" id="PF00078"/>
    </source>
</evidence>
<proteinExistence type="predicted"/>
<evidence type="ECO:0000313" key="2">
    <source>
        <dbReference type="EMBL" id="GFG40086.1"/>
    </source>
</evidence>
<feature type="non-terminal residue" evidence="2">
    <location>
        <position position="146"/>
    </location>
</feature>
<name>A0A6L2Q5T0_COPFO</name>
<gene>
    <name evidence="2" type="ORF">Cfor_10973</name>
</gene>
<protein>
    <recommendedName>
        <fullName evidence="1">Reverse transcriptase domain-containing protein</fullName>
    </recommendedName>
</protein>
<dbReference type="InterPro" id="IPR000477">
    <property type="entry name" value="RT_dom"/>
</dbReference>
<dbReference type="OrthoDB" id="407509at2759"/>
<feature type="domain" description="Reverse transcriptase" evidence="1">
    <location>
        <begin position="29"/>
        <end position="133"/>
    </location>
</feature>
<organism evidence="2 3">
    <name type="scientific">Coptotermes formosanus</name>
    <name type="common">Formosan subterranean termite</name>
    <dbReference type="NCBI Taxonomy" id="36987"/>
    <lineage>
        <taxon>Eukaryota</taxon>
        <taxon>Metazoa</taxon>
        <taxon>Ecdysozoa</taxon>
        <taxon>Arthropoda</taxon>
        <taxon>Hexapoda</taxon>
        <taxon>Insecta</taxon>
        <taxon>Pterygota</taxon>
        <taxon>Neoptera</taxon>
        <taxon>Polyneoptera</taxon>
        <taxon>Dictyoptera</taxon>
        <taxon>Blattodea</taxon>
        <taxon>Blattoidea</taxon>
        <taxon>Termitoidae</taxon>
        <taxon>Rhinotermitidae</taxon>
        <taxon>Coptotermes</taxon>
    </lineage>
</organism>
<comment type="caution">
    <text evidence="2">The sequence shown here is derived from an EMBL/GenBank/DDBJ whole genome shotgun (WGS) entry which is preliminary data.</text>
</comment>